<evidence type="ECO:0000259" key="10">
    <source>
        <dbReference type="Pfam" id="PF04389"/>
    </source>
</evidence>
<dbReference type="AlphaFoldDB" id="A0A165GTY8"/>
<dbReference type="GO" id="GO:0046872">
    <property type="term" value="F:metal ion binding"/>
    <property type="evidence" value="ECO:0007669"/>
    <property type="project" value="UniProtKB-KW"/>
</dbReference>
<organism evidence="11 12">
    <name type="scientific">Exidia glandulosa HHB12029</name>
    <dbReference type="NCBI Taxonomy" id="1314781"/>
    <lineage>
        <taxon>Eukaryota</taxon>
        <taxon>Fungi</taxon>
        <taxon>Dikarya</taxon>
        <taxon>Basidiomycota</taxon>
        <taxon>Agaricomycotina</taxon>
        <taxon>Agaricomycetes</taxon>
        <taxon>Auriculariales</taxon>
        <taxon>Exidiaceae</taxon>
        <taxon>Exidia</taxon>
    </lineage>
</organism>
<accession>A0A165GTY8</accession>
<keyword evidence="4 9" id="KW-0479">Metal-binding</keyword>
<dbReference type="STRING" id="1314781.A0A165GTY8"/>
<evidence type="ECO:0000256" key="8">
    <source>
        <dbReference type="ARBA" id="ARBA00043962"/>
    </source>
</evidence>
<dbReference type="PANTHER" id="PTHR12147:SF56">
    <property type="entry name" value="AMINOPEPTIDASE YDR415C-RELATED"/>
    <property type="match status" value="1"/>
</dbReference>
<dbReference type="EC" id="3.4.-.-" evidence="9"/>
<dbReference type="GO" id="GO:0004177">
    <property type="term" value="F:aminopeptidase activity"/>
    <property type="evidence" value="ECO:0007669"/>
    <property type="project" value="UniProtKB-KW"/>
</dbReference>
<evidence type="ECO:0000256" key="1">
    <source>
        <dbReference type="ARBA" id="ARBA00001947"/>
    </source>
</evidence>
<keyword evidence="3 9" id="KW-0645">Protease</keyword>
<gene>
    <name evidence="11" type="ORF">EXIGLDRAFT_837404</name>
</gene>
<keyword evidence="2" id="KW-0031">Aminopeptidase</keyword>
<keyword evidence="7 9" id="KW-0862">Zinc</keyword>
<proteinExistence type="inferred from homology"/>
<dbReference type="InterPro" id="IPR007484">
    <property type="entry name" value="Peptidase_M28"/>
</dbReference>
<evidence type="ECO:0000256" key="9">
    <source>
        <dbReference type="RuleBase" id="RU361240"/>
    </source>
</evidence>
<protein>
    <recommendedName>
        <fullName evidence="9">Peptide hydrolase</fullName>
        <ecNumber evidence="9">3.4.-.-</ecNumber>
    </recommendedName>
</protein>
<keyword evidence="6 9" id="KW-0378">Hydrolase</keyword>
<evidence type="ECO:0000256" key="6">
    <source>
        <dbReference type="ARBA" id="ARBA00022801"/>
    </source>
</evidence>
<comment type="similarity">
    <text evidence="8">Belongs to the peptidase M28 family. M28E subfamily.</text>
</comment>
<dbReference type="GO" id="GO:0006508">
    <property type="term" value="P:proteolysis"/>
    <property type="evidence" value="ECO:0007669"/>
    <property type="project" value="UniProtKB-KW"/>
</dbReference>
<dbReference type="Proteomes" id="UP000077266">
    <property type="component" value="Unassembled WGS sequence"/>
</dbReference>
<comment type="cofactor">
    <cofactor evidence="1">
        <name>Zn(2+)</name>
        <dbReference type="ChEBI" id="CHEBI:29105"/>
    </cofactor>
</comment>
<dbReference type="Pfam" id="PF04389">
    <property type="entry name" value="Peptidase_M28"/>
    <property type="match status" value="1"/>
</dbReference>
<evidence type="ECO:0000313" key="12">
    <source>
        <dbReference type="Proteomes" id="UP000077266"/>
    </source>
</evidence>
<evidence type="ECO:0000256" key="3">
    <source>
        <dbReference type="ARBA" id="ARBA00022670"/>
    </source>
</evidence>
<feature type="signal peptide" evidence="9">
    <location>
        <begin position="1"/>
        <end position="21"/>
    </location>
</feature>
<evidence type="ECO:0000313" key="11">
    <source>
        <dbReference type="EMBL" id="KZV91006.1"/>
    </source>
</evidence>
<evidence type="ECO:0000256" key="7">
    <source>
        <dbReference type="ARBA" id="ARBA00022833"/>
    </source>
</evidence>
<evidence type="ECO:0000256" key="5">
    <source>
        <dbReference type="ARBA" id="ARBA00022729"/>
    </source>
</evidence>
<dbReference type="EMBL" id="KV426036">
    <property type="protein sequence ID" value="KZV91006.1"/>
    <property type="molecule type" value="Genomic_DNA"/>
</dbReference>
<evidence type="ECO:0000256" key="2">
    <source>
        <dbReference type="ARBA" id="ARBA00022438"/>
    </source>
</evidence>
<sequence>MRQGLLLAATSLLSLCGASGASQTIFSLSRSAAPLDGLRLIQLSPDSSDIQWLSREDRLALKNEGLYFKDVTNSYNQTTVAFAAEDDSYGKPNSTLVDAIIAHVDPSYARKHVGYLSSLHTRWCETATGEQGSEYLLDVVRSYVAAAPRISARTIDVVPVLHEFRQFSIVLRIAHVNTSSTDPVAIIGGHMDSASRFGNFERAPGADDDASGTATVLEAARLILLHSAYVPSPGRAIELHLYAGEEAGLLGSQAIANDYATRGVRVRGMIQFDMTAWVTDPTNEHVGITVSRNKALSEFNKLLVDQYLDIPWIEESTYPWGASDSASWGDLGYPSSDALEGTWPETRGHRVHTVEDVTSHSEYSFDHMMQFAKLAVAFLIELGGEAE</sequence>
<feature type="domain" description="Peptidase M28" evidence="10">
    <location>
        <begin position="174"/>
        <end position="372"/>
    </location>
</feature>
<dbReference type="InParanoid" id="A0A165GTY8"/>
<keyword evidence="12" id="KW-1185">Reference proteome</keyword>
<dbReference type="Gene3D" id="3.40.630.10">
    <property type="entry name" value="Zn peptidases"/>
    <property type="match status" value="1"/>
</dbReference>
<name>A0A165GTY8_EXIGL</name>
<dbReference type="OrthoDB" id="2214at2759"/>
<dbReference type="SUPFAM" id="SSF53187">
    <property type="entry name" value="Zn-dependent exopeptidases"/>
    <property type="match status" value="1"/>
</dbReference>
<dbReference type="GO" id="GO:0008235">
    <property type="term" value="F:metalloexopeptidase activity"/>
    <property type="evidence" value="ECO:0007669"/>
    <property type="project" value="InterPro"/>
</dbReference>
<keyword evidence="5 9" id="KW-0732">Signal</keyword>
<feature type="chain" id="PRO_5007748396" description="Peptide hydrolase" evidence="9">
    <location>
        <begin position="22"/>
        <end position="387"/>
    </location>
</feature>
<dbReference type="PANTHER" id="PTHR12147">
    <property type="entry name" value="METALLOPEPTIDASE M28 FAMILY MEMBER"/>
    <property type="match status" value="1"/>
</dbReference>
<dbReference type="InterPro" id="IPR045175">
    <property type="entry name" value="M28_fam"/>
</dbReference>
<evidence type="ECO:0000256" key="4">
    <source>
        <dbReference type="ARBA" id="ARBA00022723"/>
    </source>
</evidence>
<reference evidence="11 12" key="1">
    <citation type="journal article" date="2016" name="Mol. Biol. Evol.">
        <title>Comparative Genomics of Early-Diverging Mushroom-Forming Fungi Provides Insights into the Origins of Lignocellulose Decay Capabilities.</title>
        <authorList>
            <person name="Nagy L.G."/>
            <person name="Riley R."/>
            <person name="Tritt A."/>
            <person name="Adam C."/>
            <person name="Daum C."/>
            <person name="Floudas D."/>
            <person name="Sun H."/>
            <person name="Yadav J.S."/>
            <person name="Pangilinan J."/>
            <person name="Larsson K.H."/>
            <person name="Matsuura K."/>
            <person name="Barry K."/>
            <person name="Labutti K."/>
            <person name="Kuo R."/>
            <person name="Ohm R.A."/>
            <person name="Bhattacharya S.S."/>
            <person name="Shirouzu T."/>
            <person name="Yoshinaga Y."/>
            <person name="Martin F.M."/>
            <person name="Grigoriev I.V."/>
            <person name="Hibbett D.S."/>
        </authorList>
    </citation>
    <scope>NUCLEOTIDE SEQUENCE [LARGE SCALE GENOMIC DNA]</scope>
    <source>
        <strain evidence="11 12">HHB12029</strain>
    </source>
</reference>